<comment type="subcellular location">
    <subcellularLocation>
        <location evidence="1">Nucleus</location>
    </subcellularLocation>
</comment>
<dbReference type="Gene3D" id="3.40.800.20">
    <property type="entry name" value="Histone deacetylase domain"/>
    <property type="match status" value="1"/>
</dbReference>
<feature type="region of interest" description="Disordered" evidence="9">
    <location>
        <begin position="18"/>
        <end position="69"/>
    </location>
</feature>
<keyword evidence="6" id="KW-0805">Transcription regulation</keyword>
<protein>
    <recommendedName>
        <fullName evidence="3">histone deacetylase</fullName>
        <ecNumber evidence="3">3.5.1.98</ecNumber>
    </recommendedName>
</protein>
<dbReference type="GO" id="GO:0045727">
    <property type="term" value="P:positive regulation of translation"/>
    <property type="evidence" value="ECO:0007669"/>
    <property type="project" value="EnsemblFungi"/>
</dbReference>
<evidence type="ECO:0000256" key="8">
    <source>
        <dbReference type="ARBA" id="ARBA00023242"/>
    </source>
</evidence>
<dbReference type="Pfam" id="PF00850">
    <property type="entry name" value="Hist_deacetyl"/>
    <property type="match status" value="1"/>
</dbReference>
<evidence type="ECO:0000313" key="12">
    <source>
        <dbReference type="Proteomes" id="UP000011761"/>
    </source>
</evidence>
<dbReference type="GO" id="GO:0034967">
    <property type="term" value="C:Set3 complex"/>
    <property type="evidence" value="ECO:0007669"/>
    <property type="project" value="EnsemblFungi"/>
</dbReference>
<dbReference type="PRINTS" id="PR01271">
    <property type="entry name" value="HISDACETLASE"/>
</dbReference>
<dbReference type="GO" id="GO:0141221">
    <property type="term" value="F:histone deacetylase activity, hydrolytic mechanism"/>
    <property type="evidence" value="ECO:0007669"/>
    <property type="project" value="UniProtKB-EC"/>
</dbReference>
<dbReference type="PANTHER" id="PTHR10625">
    <property type="entry name" value="HISTONE DEACETYLASE HDAC1-RELATED"/>
    <property type="match status" value="1"/>
</dbReference>
<keyword evidence="4" id="KW-0378">Hydrolase</keyword>
<accession>M2NKZ7</accession>
<evidence type="ECO:0000256" key="5">
    <source>
        <dbReference type="ARBA" id="ARBA00022853"/>
    </source>
</evidence>
<dbReference type="InterPro" id="IPR000286">
    <property type="entry name" value="HDACs"/>
</dbReference>
<evidence type="ECO:0000259" key="10">
    <source>
        <dbReference type="Pfam" id="PF00850"/>
    </source>
</evidence>
<dbReference type="GO" id="GO:0034399">
    <property type="term" value="C:nuclear periphery"/>
    <property type="evidence" value="ECO:0007669"/>
    <property type="project" value="EnsemblFungi"/>
</dbReference>
<gene>
    <name evidence="11" type="ORF">BAUCODRAFT_30234</name>
</gene>
<feature type="compositionally biased region" description="Polar residues" evidence="9">
    <location>
        <begin position="30"/>
        <end position="43"/>
    </location>
</feature>
<evidence type="ECO:0000256" key="9">
    <source>
        <dbReference type="SAM" id="MobiDB-lite"/>
    </source>
</evidence>
<keyword evidence="5" id="KW-0156">Chromatin regulator</keyword>
<dbReference type="PANTHER" id="PTHR10625:SF36">
    <property type="entry name" value="HISTONE DEACETYLASE 3"/>
    <property type="match status" value="1"/>
</dbReference>
<keyword evidence="7" id="KW-0804">Transcription</keyword>
<sequence length="548" mass="61448">MSRSHTPRADINSAIVHQWSPGHGGVSPHSAHNSPHYDTSNGINGHARSVSHPVHTPVTPPVTDDDERLWRDQELNDKIMRAVEEHGITRPKGHKVSFHYNSRVEDMHFGKTHPMKPWRLTLTKHLVLSYGLQYAMDTYEAVAAGKDQVCAFHDPDYVDFLAEVSPQTFPQLCEVPRFAAHTPPRHEHDTVDLGPFNLSMSPGADCPVFDGMSTYLFLYTGATLGATHQLTSGQSDIAINWSGGLHHAHKSEASGFCYINDIVLSILDMLRIYARVLYIDIDVHHGDGVEEAFQRQPRVMTLSYHRYGPYDDTGHKFFPGTGDVTDVGLKGTIGEHFALNVPIPSGIDDRQYRYVFESVTGRAIEAFKPSAIVLQCGADSLGGDRLGQFNINIKQHGECVNFVKRHRLPLLLLGGGGYTARNVARAWCHETALATDNGANLPDRIPLDLVPRPEAFSGRAHGDGKLFPAFLRLHKNDCTDAELELMVKKLDYELKYVRNSPWVKLDQLPRQSVMEDLAEQVEEDMRPGRPERDRKWRERNPAGRGEMR</sequence>
<dbReference type="InterPro" id="IPR023696">
    <property type="entry name" value="Ureohydrolase_dom_sf"/>
</dbReference>
<evidence type="ECO:0000256" key="6">
    <source>
        <dbReference type="ARBA" id="ARBA00023015"/>
    </source>
</evidence>
<dbReference type="HOGENOM" id="CLU_007727_7_11_1"/>
<organism evidence="11 12">
    <name type="scientific">Baudoinia panamericana (strain UAMH 10762)</name>
    <name type="common">Angels' share fungus</name>
    <name type="synonym">Baudoinia compniacensis (strain UAMH 10762)</name>
    <dbReference type="NCBI Taxonomy" id="717646"/>
    <lineage>
        <taxon>Eukaryota</taxon>
        <taxon>Fungi</taxon>
        <taxon>Dikarya</taxon>
        <taxon>Ascomycota</taxon>
        <taxon>Pezizomycotina</taxon>
        <taxon>Dothideomycetes</taxon>
        <taxon>Dothideomycetidae</taxon>
        <taxon>Mycosphaerellales</taxon>
        <taxon>Teratosphaeriaceae</taxon>
        <taxon>Baudoinia</taxon>
    </lineage>
</organism>
<dbReference type="GO" id="GO:0032874">
    <property type="term" value="P:positive regulation of stress-activated MAPK cascade"/>
    <property type="evidence" value="ECO:0007669"/>
    <property type="project" value="EnsemblFungi"/>
</dbReference>
<dbReference type="GO" id="GO:0040029">
    <property type="term" value="P:epigenetic regulation of gene expression"/>
    <property type="evidence" value="ECO:0007669"/>
    <property type="project" value="EnsemblFungi"/>
</dbReference>
<dbReference type="EC" id="3.5.1.98" evidence="3"/>
<dbReference type="GO" id="GO:0000792">
    <property type="term" value="C:heterochromatin"/>
    <property type="evidence" value="ECO:0007669"/>
    <property type="project" value="EnsemblFungi"/>
</dbReference>
<evidence type="ECO:0000256" key="3">
    <source>
        <dbReference type="ARBA" id="ARBA00012111"/>
    </source>
</evidence>
<evidence type="ECO:0000256" key="4">
    <source>
        <dbReference type="ARBA" id="ARBA00022801"/>
    </source>
</evidence>
<dbReference type="STRING" id="717646.M2NKZ7"/>
<dbReference type="OMA" id="QYIAYGF"/>
<evidence type="ECO:0000256" key="1">
    <source>
        <dbReference type="ARBA" id="ARBA00004123"/>
    </source>
</evidence>
<evidence type="ECO:0000256" key="2">
    <source>
        <dbReference type="ARBA" id="ARBA00006457"/>
    </source>
</evidence>
<dbReference type="GO" id="GO:0070210">
    <property type="term" value="C:Rpd3L-Expanded complex"/>
    <property type="evidence" value="ECO:0007669"/>
    <property type="project" value="EnsemblFungi"/>
</dbReference>
<keyword evidence="8" id="KW-0539">Nucleus</keyword>
<name>M2NKZ7_BAUPA</name>
<feature type="compositionally biased region" description="Basic and acidic residues" evidence="9">
    <location>
        <begin position="523"/>
        <end position="548"/>
    </location>
</feature>
<dbReference type="PRINTS" id="PR01270">
    <property type="entry name" value="HDASUPER"/>
</dbReference>
<dbReference type="eggNOG" id="KOG1342">
    <property type="taxonomic scope" value="Eukaryota"/>
</dbReference>
<feature type="domain" description="Histone deacetylase" evidence="10">
    <location>
        <begin position="113"/>
        <end position="432"/>
    </location>
</feature>
<dbReference type="EMBL" id="KB445551">
    <property type="protein sequence ID" value="EMC99820.1"/>
    <property type="molecule type" value="Genomic_DNA"/>
</dbReference>
<proteinExistence type="inferred from homology"/>
<dbReference type="GeneID" id="19111155"/>
<dbReference type="InterPro" id="IPR023801">
    <property type="entry name" value="His_deacetylse_dom"/>
</dbReference>
<dbReference type="KEGG" id="bcom:BAUCODRAFT_30234"/>
<reference evidence="11 12" key="1">
    <citation type="journal article" date="2012" name="PLoS Pathog.">
        <title>Diverse lifestyles and strategies of plant pathogenesis encoded in the genomes of eighteen Dothideomycetes fungi.</title>
        <authorList>
            <person name="Ohm R.A."/>
            <person name="Feau N."/>
            <person name="Henrissat B."/>
            <person name="Schoch C.L."/>
            <person name="Horwitz B.A."/>
            <person name="Barry K.W."/>
            <person name="Condon B.J."/>
            <person name="Copeland A.C."/>
            <person name="Dhillon B."/>
            <person name="Glaser F."/>
            <person name="Hesse C.N."/>
            <person name="Kosti I."/>
            <person name="LaButti K."/>
            <person name="Lindquist E.A."/>
            <person name="Lucas S."/>
            <person name="Salamov A.A."/>
            <person name="Bradshaw R.E."/>
            <person name="Ciuffetti L."/>
            <person name="Hamelin R.C."/>
            <person name="Kema G.H.J."/>
            <person name="Lawrence C."/>
            <person name="Scott J.A."/>
            <person name="Spatafora J.W."/>
            <person name="Turgeon B.G."/>
            <person name="de Wit P.J.G.M."/>
            <person name="Zhong S."/>
            <person name="Goodwin S.B."/>
            <person name="Grigoriev I.V."/>
        </authorList>
    </citation>
    <scope>NUCLEOTIDE SEQUENCE [LARGE SCALE GENOMIC DNA]</scope>
    <source>
        <strain evidence="11 12">UAMH 10762</strain>
    </source>
</reference>
<dbReference type="GO" id="GO:0005737">
    <property type="term" value="C:cytoplasm"/>
    <property type="evidence" value="ECO:0007669"/>
    <property type="project" value="EnsemblFungi"/>
</dbReference>
<dbReference type="InterPro" id="IPR003084">
    <property type="entry name" value="HDAC_I/II"/>
</dbReference>
<dbReference type="RefSeq" id="XP_007672974.1">
    <property type="nucleotide sequence ID" value="XM_007674784.1"/>
</dbReference>
<dbReference type="SUPFAM" id="SSF52768">
    <property type="entry name" value="Arginase/deacetylase"/>
    <property type="match status" value="1"/>
</dbReference>
<dbReference type="GO" id="GO:0006355">
    <property type="term" value="P:regulation of DNA-templated transcription"/>
    <property type="evidence" value="ECO:0007669"/>
    <property type="project" value="EnsemblFungi"/>
</dbReference>
<dbReference type="AlphaFoldDB" id="M2NKZ7"/>
<evidence type="ECO:0000256" key="7">
    <source>
        <dbReference type="ARBA" id="ARBA00023163"/>
    </source>
</evidence>
<feature type="region of interest" description="Disordered" evidence="9">
    <location>
        <begin position="518"/>
        <end position="548"/>
    </location>
</feature>
<evidence type="ECO:0000313" key="11">
    <source>
        <dbReference type="EMBL" id="EMC99820.1"/>
    </source>
</evidence>
<dbReference type="Proteomes" id="UP000011761">
    <property type="component" value="Unassembled WGS sequence"/>
</dbReference>
<dbReference type="GO" id="GO:0045835">
    <property type="term" value="P:negative regulation of meiotic nuclear division"/>
    <property type="evidence" value="ECO:0007669"/>
    <property type="project" value="EnsemblFungi"/>
</dbReference>
<keyword evidence="12" id="KW-1185">Reference proteome</keyword>
<comment type="similarity">
    <text evidence="2">Belongs to the histone deacetylase family. HD type 1 subfamily.</text>
</comment>
<dbReference type="InterPro" id="IPR037138">
    <property type="entry name" value="His_deacetylse_dom_sf"/>
</dbReference>
<dbReference type="OrthoDB" id="1918432at2759"/>